<keyword evidence="3" id="KW-0408">Iron</keyword>
<reference evidence="6 7" key="1">
    <citation type="submission" date="2020-04" db="EMBL/GenBank/DDBJ databases">
        <title>Rhodospirillaceae bacterium KN72 isolated from deep sea.</title>
        <authorList>
            <person name="Zhang D.-C."/>
        </authorList>
    </citation>
    <scope>NUCLEOTIDE SEQUENCE [LARGE SCALE GENOMIC DNA]</scope>
    <source>
        <strain evidence="6 7">KN72</strain>
    </source>
</reference>
<proteinExistence type="predicted"/>
<dbReference type="AlphaFoldDB" id="A0A7Y0HEE6"/>
<dbReference type="GO" id="GO:0046872">
    <property type="term" value="F:metal ion binding"/>
    <property type="evidence" value="ECO:0007669"/>
    <property type="project" value="UniProtKB-KW"/>
</dbReference>
<organism evidence="6 7">
    <name type="scientific">Pacificispira spongiicola</name>
    <dbReference type="NCBI Taxonomy" id="2729598"/>
    <lineage>
        <taxon>Bacteria</taxon>
        <taxon>Pseudomonadati</taxon>
        <taxon>Pseudomonadota</taxon>
        <taxon>Alphaproteobacteria</taxon>
        <taxon>Rhodospirillales</taxon>
        <taxon>Rhodospirillaceae</taxon>
        <taxon>Pacificispira</taxon>
    </lineage>
</organism>
<dbReference type="GO" id="GO:0051537">
    <property type="term" value="F:2 iron, 2 sulfur cluster binding"/>
    <property type="evidence" value="ECO:0007669"/>
    <property type="project" value="UniProtKB-KW"/>
</dbReference>
<evidence type="ECO:0000313" key="6">
    <source>
        <dbReference type="EMBL" id="NMM44600.1"/>
    </source>
</evidence>
<dbReference type="Pfam" id="PF09360">
    <property type="entry name" value="zf-CDGSH"/>
    <property type="match status" value="2"/>
</dbReference>
<dbReference type="Proteomes" id="UP000539372">
    <property type="component" value="Unassembled WGS sequence"/>
</dbReference>
<evidence type="ECO:0000313" key="7">
    <source>
        <dbReference type="Proteomes" id="UP000539372"/>
    </source>
</evidence>
<protein>
    <submittedName>
        <fullName evidence="6">CDGSH iron-sulfur domain-containing protein</fullName>
    </submittedName>
</protein>
<accession>A0A7Y0HEE6</accession>
<dbReference type="Gene3D" id="3.40.5.90">
    <property type="entry name" value="CDGSH iron-sulfur domain, mitoNEET-type"/>
    <property type="match status" value="2"/>
</dbReference>
<keyword evidence="1" id="KW-0001">2Fe-2S</keyword>
<dbReference type="EMBL" id="JABBNT010000002">
    <property type="protein sequence ID" value="NMM44600.1"/>
    <property type="molecule type" value="Genomic_DNA"/>
</dbReference>
<dbReference type="InterPro" id="IPR052950">
    <property type="entry name" value="CISD"/>
</dbReference>
<keyword evidence="7" id="KW-1185">Reference proteome</keyword>
<gene>
    <name evidence="6" type="ORF">HH303_08915</name>
</gene>
<evidence type="ECO:0000256" key="3">
    <source>
        <dbReference type="ARBA" id="ARBA00023004"/>
    </source>
</evidence>
<dbReference type="InterPro" id="IPR018967">
    <property type="entry name" value="FeS-contain_CDGSH-typ"/>
</dbReference>
<sequence length="87" mass="9500">MTAPTRRKANPHAVPVESGKAYLWCACGESQRFPYCDGSHVGTGLTPHRYFADKARTILVCGCGRSARMPLCDGTHARPPQGRRRTG</sequence>
<keyword evidence="4" id="KW-0411">Iron-sulfur</keyword>
<evidence type="ECO:0000256" key="4">
    <source>
        <dbReference type="ARBA" id="ARBA00023014"/>
    </source>
</evidence>
<dbReference type="PANTHER" id="PTHR46491">
    <property type="entry name" value="CDGSH IRON SULFUR DOMAIN PROTEIN HOMOLOG"/>
    <property type="match status" value="1"/>
</dbReference>
<keyword evidence="2" id="KW-0479">Metal-binding</keyword>
<dbReference type="GO" id="GO:0005737">
    <property type="term" value="C:cytoplasm"/>
    <property type="evidence" value="ECO:0007669"/>
    <property type="project" value="UniProtKB-ARBA"/>
</dbReference>
<comment type="caution">
    <text evidence="6">The sequence shown here is derived from an EMBL/GenBank/DDBJ whole genome shotgun (WGS) entry which is preliminary data.</text>
</comment>
<dbReference type="InterPro" id="IPR042216">
    <property type="entry name" value="MitoNEET_CISD"/>
</dbReference>
<feature type="domain" description="Iron-binding zinc finger CDGSH type" evidence="5">
    <location>
        <begin position="9"/>
        <end position="46"/>
    </location>
</feature>
<name>A0A7Y0HEE6_9PROT</name>
<evidence type="ECO:0000259" key="5">
    <source>
        <dbReference type="SMART" id="SM00704"/>
    </source>
</evidence>
<evidence type="ECO:0000256" key="1">
    <source>
        <dbReference type="ARBA" id="ARBA00022714"/>
    </source>
</evidence>
<dbReference type="PANTHER" id="PTHR46491:SF3">
    <property type="entry name" value="CDGSH IRON-SULFUR DOMAIN-CONTAINING PROTEIN 3, MITOCHONDRIAL"/>
    <property type="match status" value="1"/>
</dbReference>
<dbReference type="RefSeq" id="WP_169624913.1">
    <property type="nucleotide sequence ID" value="NZ_JABBNT010000002.1"/>
</dbReference>
<dbReference type="SMART" id="SM00704">
    <property type="entry name" value="ZnF_CDGSH"/>
    <property type="match status" value="2"/>
</dbReference>
<evidence type="ECO:0000256" key="2">
    <source>
        <dbReference type="ARBA" id="ARBA00022723"/>
    </source>
</evidence>
<feature type="domain" description="Iron-binding zinc finger CDGSH type" evidence="5">
    <location>
        <begin position="47"/>
        <end position="82"/>
    </location>
</feature>